<keyword evidence="3" id="KW-1185">Reference proteome</keyword>
<evidence type="ECO:0000256" key="1">
    <source>
        <dbReference type="SAM" id="MobiDB-lite"/>
    </source>
</evidence>
<evidence type="ECO:0000313" key="2">
    <source>
        <dbReference type="EMBL" id="KIW38058.1"/>
    </source>
</evidence>
<protein>
    <submittedName>
        <fullName evidence="2">Uncharacterized protein</fullName>
    </submittedName>
</protein>
<dbReference type="Proteomes" id="UP000053342">
    <property type="component" value="Unassembled WGS sequence"/>
</dbReference>
<dbReference type="AlphaFoldDB" id="A0A0D2D4A8"/>
<accession>A0A0D2D4A8</accession>
<feature type="compositionally biased region" description="Polar residues" evidence="1">
    <location>
        <begin position="143"/>
        <end position="156"/>
    </location>
</feature>
<dbReference type="GeneID" id="27362103"/>
<name>A0A0D2D4A8_9EURO</name>
<feature type="region of interest" description="Disordered" evidence="1">
    <location>
        <begin position="132"/>
        <end position="171"/>
    </location>
</feature>
<reference evidence="2 3" key="1">
    <citation type="submission" date="2015-01" db="EMBL/GenBank/DDBJ databases">
        <title>The Genome Sequence of Exophiala oligosperma CBS72588.</title>
        <authorList>
            <consortium name="The Broad Institute Genomics Platform"/>
            <person name="Cuomo C."/>
            <person name="de Hoog S."/>
            <person name="Gorbushina A."/>
            <person name="Stielow B."/>
            <person name="Teixiera M."/>
            <person name="Abouelleil A."/>
            <person name="Chapman S.B."/>
            <person name="Priest M."/>
            <person name="Young S.K."/>
            <person name="Wortman J."/>
            <person name="Nusbaum C."/>
            <person name="Birren B."/>
        </authorList>
    </citation>
    <scope>NUCLEOTIDE SEQUENCE [LARGE SCALE GENOMIC DNA]</scope>
    <source>
        <strain evidence="2 3">CBS 72588</strain>
    </source>
</reference>
<dbReference type="VEuPathDB" id="FungiDB:PV06_10029"/>
<sequence>MTESNHKNSHRRNIIEGVLVLVTRLRLSGSDGGRRYRELEPPHATSHRENAHPADFVTPPCEKLAHNNTRKRVSVLLWYSASDRSAVDFHCHHLYGILGPSHSHYTSQNMVQYARSLKQLLIHARFRCAYPDKPRSTGKEDSPSYTTSSCENSGQPSRLVFKPPRVYPRAW</sequence>
<evidence type="ECO:0000313" key="3">
    <source>
        <dbReference type="Proteomes" id="UP000053342"/>
    </source>
</evidence>
<dbReference type="EMBL" id="KN847342">
    <property type="protein sequence ID" value="KIW38058.1"/>
    <property type="molecule type" value="Genomic_DNA"/>
</dbReference>
<gene>
    <name evidence="2" type="ORF">PV06_10029</name>
</gene>
<proteinExistence type="predicted"/>
<feature type="region of interest" description="Disordered" evidence="1">
    <location>
        <begin position="33"/>
        <end position="52"/>
    </location>
</feature>
<organism evidence="2 3">
    <name type="scientific">Exophiala oligosperma</name>
    <dbReference type="NCBI Taxonomy" id="215243"/>
    <lineage>
        <taxon>Eukaryota</taxon>
        <taxon>Fungi</taxon>
        <taxon>Dikarya</taxon>
        <taxon>Ascomycota</taxon>
        <taxon>Pezizomycotina</taxon>
        <taxon>Eurotiomycetes</taxon>
        <taxon>Chaetothyriomycetidae</taxon>
        <taxon>Chaetothyriales</taxon>
        <taxon>Herpotrichiellaceae</taxon>
        <taxon>Exophiala</taxon>
    </lineage>
</organism>
<dbReference type="HOGENOM" id="CLU_1562886_0_0_1"/>
<feature type="compositionally biased region" description="Basic and acidic residues" evidence="1">
    <location>
        <begin position="132"/>
        <end position="142"/>
    </location>
</feature>
<dbReference type="RefSeq" id="XP_016258274.1">
    <property type="nucleotide sequence ID" value="XM_016411520.1"/>
</dbReference>